<evidence type="ECO:0000259" key="1">
    <source>
        <dbReference type="Pfam" id="PF02169"/>
    </source>
</evidence>
<accession>A0ABM7MCY1</accession>
<organism evidence="2 3">
    <name type="scientific">Thiomicrorhabdus immobilis</name>
    <dbReference type="NCBI Taxonomy" id="2791037"/>
    <lineage>
        <taxon>Bacteria</taxon>
        <taxon>Pseudomonadati</taxon>
        <taxon>Pseudomonadota</taxon>
        <taxon>Gammaproteobacteria</taxon>
        <taxon>Thiotrichales</taxon>
        <taxon>Piscirickettsiaceae</taxon>
        <taxon>Thiomicrorhabdus</taxon>
    </lineage>
</organism>
<gene>
    <name evidence="2" type="ORF">THMIRHAM_10320</name>
</gene>
<evidence type="ECO:0000313" key="2">
    <source>
        <dbReference type="EMBL" id="BCN93247.1"/>
    </source>
</evidence>
<dbReference type="Pfam" id="PF02169">
    <property type="entry name" value="LPP20"/>
    <property type="match status" value="1"/>
</dbReference>
<dbReference type="InterPro" id="IPR024952">
    <property type="entry name" value="LPP20-like_dom"/>
</dbReference>
<feature type="domain" description="Lipoprotein LPP20-like" evidence="1">
    <location>
        <begin position="29"/>
        <end position="126"/>
    </location>
</feature>
<name>A0ABM7MCY1_9GAMM</name>
<dbReference type="Proteomes" id="UP001054820">
    <property type="component" value="Chromosome"/>
</dbReference>
<protein>
    <recommendedName>
        <fullName evidence="1">Lipoprotein LPP20-like domain-containing protein</fullName>
    </recommendedName>
</protein>
<dbReference type="EMBL" id="AP024202">
    <property type="protein sequence ID" value="BCN93247.1"/>
    <property type="molecule type" value="Genomic_DNA"/>
</dbReference>
<sequence length="328" mass="36779">MVLYTALLMTGCQPAKPVSQPTKVTPPWPAWFISPPKDNKNTLFGLGEGKTKDDAIESALSNLAGKLGTEIQANEKLTKTQYSSAYRFNEEINQHIIESTIKKITLNQYQVVELKQLGYQQFLVLVSSNKLLLSQSLQQTLDQQIARYETAKSTLSSTPGFSHFQFFSKQKQTLAEFNNNLSALLTLKKSSNSQRYQNYLNEVQANFIKSQQQTVFYIHHQPMAQPIAKAISDKLLQAGLTTTQNVSEASNVIEITTSLKQTKAYEFFILRESVDLKTTEANQPMGGNQFTLKGQGLNLQQAQQQLATNFKNQLQQNSLETALGINQE</sequence>
<keyword evidence="3" id="KW-1185">Reference proteome</keyword>
<dbReference type="Gene3D" id="3.10.28.20">
    <property type="entry name" value="Acetamidase/Formamidase-like domains"/>
    <property type="match status" value="1"/>
</dbReference>
<evidence type="ECO:0000313" key="3">
    <source>
        <dbReference type="Proteomes" id="UP001054820"/>
    </source>
</evidence>
<reference evidence="2" key="1">
    <citation type="journal article" date="2022" name="Arch. Microbiol.">
        <title>Thiomicrorhabdus immobilis sp. nov., a mesophilic sulfur-oxidizing bacterium isolated from sediment of a brackish lake in northern Japan.</title>
        <authorList>
            <person name="Kojima H."/>
            <person name="Mochizuki J."/>
            <person name="Kanda M."/>
            <person name="Watanabe T."/>
            <person name="Fukui M."/>
        </authorList>
    </citation>
    <scope>NUCLEOTIDE SEQUENCE</scope>
    <source>
        <strain evidence="2">Am19</strain>
    </source>
</reference>
<proteinExistence type="predicted"/>